<keyword evidence="1" id="KW-0812">Transmembrane</keyword>
<dbReference type="RefSeq" id="WP_260749459.1">
    <property type="nucleotide sequence ID" value="NZ_CP092109.1"/>
</dbReference>
<protein>
    <recommendedName>
        <fullName evidence="4">PH domain-containing protein</fullName>
    </recommendedName>
</protein>
<proteinExistence type="predicted"/>
<evidence type="ECO:0000313" key="2">
    <source>
        <dbReference type="EMBL" id="UWZ81088.1"/>
    </source>
</evidence>
<reference evidence="2" key="1">
    <citation type="journal article" date="2022" name="Environ. Microbiol.">
        <title>Geoalkalibacter halelectricus SAP #1 sp. nov. possessing extracellular electron transfer and mineral#reducing capabilities from a haloalkaline environment.</title>
        <authorList>
            <person name="Yadav S."/>
            <person name="Singh R."/>
            <person name="Sundharam S.S."/>
            <person name="Chaudhary S."/>
            <person name="Krishnamurthi S."/>
            <person name="Patil S.A."/>
        </authorList>
    </citation>
    <scope>NUCLEOTIDE SEQUENCE</scope>
    <source>
        <strain evidence="2">SAP-1</strain>
    </source>
</reference>
<dbReference type="Proteomes" id="UP001060414">
    <property type="component" value="Chromosome"/>
</dbReference>
<evidence type="ECO:0000256" key="1">
    <source>
        <dbReference type="SAM" id="Phobius"/>
    </source>
</evidence>
<keyword evidence="1" id="KW-0472">Membrane</keyword>
<name>A0ABY5ZPP1_9BACT</name>
<accession>A0ABY5ZPP1</accession>
<evidence type="ECO:0008006" key="4">
    <source>
        <dbReference type="Google" id="ProtNLM"/>
    </source>
</evidence>
<keyword evidence="3" id="KW-1185">Reference proteome</keyword>
<feature type="transmembrane region" description="Helical" evidence="1">
    <location>
        <begin position="118"/>
        <end position="142"/>
    </location>
</feature>
<keyword evidence="1" id="KW-1133">Transmembrane helix</keyword>
<dbReference type="EMBL" id="CP092109">
    <property type="protein sequence ID" value="UWZ81088.1"/>
    <property type="molecule type" value="Genomic_DNA"/>
</dbReference>
<gene>
    <name evidence="2" type="ORF">L9S41_06750</name>
</gene>
<evidence type="ECO:0000313" key="3">
    <source>
        <dbReference type="Proteomes" id="UP001060414"/>
    </source>
</evidence>
<feature type="transmembrane region" description="Helical" evidence="1">
    <location>
        <begin position="84"/>
        <end position="106"/>
    </location>
</feature>
<sequence length="274" mass="32231">MNEEIRDVKSKMQVWEDRFLRFIHAYMRVIDRIRSKKHWLPTDYQGTPHIITPKFARSKEVVQLDDKRFVHDKSPDNFTKCLDIGFALVGLLPIIIVGMMGVYAVLSEFNYNPVFYSLFLLTIFSALALISLPIFLLCFAYVRKSPKRMLIWDRENGTVTLPPRFWGEHEVVPFKDIKVKLIRNIASVVNFHILAAFRPSDGQPIEFGLLHDNAKDWAFFCWYMDKTRPLPPGEVFDPYRERDEERRRREIAGEARWELEDVGEVLNNSQFLCS</sequence>
<organism evidence="2 3">
    <name type="scientific">Geoalkalibacter halelectricus</name>
    <dbReference type="NCBI Taxonomy" id="2847045"/>
    <lineage>
        <taxon>Bacteria</taxon>
        <taxon>Pseudomonadati</taxon>
        <taxon>Thermodesulfobacteriota</taxon>
        <taxon>Desulfuromonadia</taxon>
        <taxon>Desulfuromonadales</taxon>
        <taxon>Geoalkalibacteraceae</taxon>
        <taxon>Geoalkalibacter</taxon>
    </lineage>
</organism>